<keyword evidence="3" id="KW-1185">Reference proteome</keyword>
<evidence type="ECO:0000313" key="3">
    <source>
        <dbReference type="Proteomes" id="UP000284250"/>
    </source>
</evidence>
<sequence length="229" mass="24505">MKNHLAGALLLSLIGGAAQAQLSAGTKLLTGSVGYNQIKQEIDSPFLPGNQKLEAKTALFNFNPSAGYFIADNLALGISAGVGLTKSNGYNYYNGQYGPVLVFSESKERALSAGAFGRYYKFVGDKVALYGQVQGGYQNIYRPGVRYNSLPGGIGRRNEGLYAGLLPGIVFFPTNNIGLELTLRGAAYNRLTNKPQNGSGEVKSTDTYFDFGFGLNDLNLGISLYLGRN</sequence>
<dbReference type="InterPro" id="IPR011250">
    <property type="entry name" value="OMP/PagP_B-barrel"/>
</dbReference>
<name>A0A418R6C2_9BACT</name>
<dbReference type="AlphaFoldDB" id="A0A418R6C2"/>
<comment type="caution">
    <text evidence="2">The sequence shown here is derived from an EMBL/GenBank/DDBJ whole genome shotgun (WGS) entry which is preliminary data.</text>
</comment>
<organism evidence="2 3">
    <name type="scientific">Hymenobacter rubripertinctus</name>
    <dbReference type="NCBI Taxonomy" id="2029981"/>
    <lineage>
        <taxon>Bacteria</taxon>
        <taxon>Pseudomonadati</taxon>
        <taxon>Bacteroidota</taxon>
        <taxon>Cytophagia</taxon>
        <taxon>Cytophagales</taxon>
        <taxon>Hymenobacteraceae</taxon>
        <taxon>Hymenobacter</taxon>
    </lineage>
</organism>
<evidence type="ECO:0008006" key="4">
    <source>
        <dbReference type="Google" id="ProtNLM"/>
    </source>
</evidence>
<dbReference type="Proteomes" id="UP000284250">
    <property type="component" value="Unassembled WGS sequence"/>
</dbReference>
<feature type="signal peptide" evidence="1">
    <location>
        <begin position="1"/>
        <end position="20"/>
    </location>
</feature>
<accession>A0A418R6C2</accession>
<reference evidence="2 3" key="1">
    <citation type="submission" date="2018-09" db="EMBL/GenBank/DDBJ databases">
        <authorList>
            <person name="Zeman M."/>
            <person name="Pardy F."/>
        </authorList>
    </citation>
    <scope>NUCLEOTIDE SEQUENCE [LARGE SCALE GENOMIC DNA]</scope>
    <source>
        <strain evidence="2 3">CCM 8852</strain>
    </source>
</reference>
<dbReference type="EMBL" id="QYCN01000004">
    <property type="protein sequence ID" value="RIY13027.1"/>
    <property type="molecule type" value="Genomic_DNA"/>
</dbReference>
<evidence type="ECO:0000313" key="2">
    <source>
        <dbReference type="EMBL" id="RIY13027.1"/>
    </source>
</evidence>
<evidence type="ECO:0000256" key="1">
    <source>
        <dbReference type="SAM" id="SignalP"/>
    </source>
</evidence>
<reference evidence="2 3" key="2">
    <citation type="submission" date="2019-01" db="EMBL/GenBank/DDBJ databases">
        <title>Hymenobacter humicola sp. nov., isolated from soils in Antarctica.</title>
        <authorList>
            <person name="Sedlacek I."/>
            <person name="Holochova P."/>
            <person name="Kralova S."/>
            <person name="Pantucek R."/>
            <person name="Stankova E."/>
            <person name="Vrbovska V."/>
            <person name="Kristofova L."/>
            <person name="Svec P."/>
            <person name="Busse H.-J."/>
        </authorList>
    </citation>
    <scope>NUCLEOTIDE SEQUENCE [LARGE SCALE GENOMIC DNA]</scope>
    <source>
        <strain evidence="2 3">CCM 8852</strain>
    </source>
</reference>
<protein>
    <recommendedName>
        <fullName evidence="4">Outer membrane protein beta-barrel domain-containing protein</fullName>
    </recommendedName>
</protein>
<gene>
    <name evidence="2" type="ORF">D0T11_04680</name>
</gene>
<proteinExistence type="predicted"/>
<keyword evidence="1" id="KW-0732">Signal</keyword>
<dbReference type="SUPFAM" id="SSF56925">
    <property type="entry name" value="OMPA-like"/>
    <property type="match status" value="1"/>
</dbReference>
<feature type="chain" id="PRO_5019190037" description="Outer membrane protein beta-barrel domain-containing protein" evidence="1">
    <location>
        <begin position="21"/>
        <end position="229"/>
    </location>
</feature>